<dbReference type="Proteomes" id="UP000267251">
    <property type="component" value="Unassembled WGS sequence"/>
</dbReference>
<dbReference type="PANTHER" id="PTHR33788">
    <property type="entry name" value="OS07G0114300 PROTEIN"/>
    <property type="match status" value="1"/>
</dbReference>
<feature type="compositionally biased region" description="Basic and acidic residues" evidence="1">
    <location>
        <begin position="9"/>
        <end position="20"/>
    </location>
</feature>
<feature type="domain" description="At2g23090-like zinc-binding" evidence="3">
    <location>
        <begin position="38"/>
        <end position="73"/>
    </location>
</feature>
<evidence type="ECO:0000259" key="3">
    <source>
        <dbReference type="Pfam" id="PF12907"/>
    </source>
</evidence>
<proteinExistence type="predicted"/>
<dbReference type="Pfam" id="PF04419">
    <property type="entry name" value="SERF-like_N"/>
    <property type="match status" value="1"/>
</dbReference>
<dbReference type="Gene3D" id="4.10.1050.10">
    <property type="entry name" value="At2g23090-like"/>
    <property type="match status" value="1"/>
</dbReference>
<evidence type="ECO:0000259" key="2">
    <source>
        <dbReference type="Pfam" id="PF04419"/>
    </source>
</evidence>
<dbReference type="OrthoDB" id="370932at2759"/>
<dbReference type="InterPro" id="IPR026939">
    <property type="entry name" value="ZNF706/At2g23090_sf"/>
</dbReference>
<name>A0A4P9Y697_9FUNG</name>
<accession>A0A4P9Y697</accession>
<dbReference type="Pfam" id="PF12907">
    <property type="entry name" value="zf-met2"/>
    <property type="match status" value="1"/>
</dbReference>
<feature type="region of interest" description="Disordered" evidence="1">
    <location>
        <begin position="58"/>
        <end position="78"/>
    </location>
</feature>
<dbReference type="PANTHER" id="PTHR33788:SF1">
    <property type="entry name" value="ZINC-BINDING PROTEIN"/>
    <property type="match status" value="1"/>
</dbReference>
<keyword evidence="5" id="KW-1185">Reference proteome</keyword>
<dbReference type="InterPro" id="IPR039713">
    <property type="entry name" value="At2g23090-like"/>
</dbReference>
<dbReference type="SUPFAM" id="SSF118359">
    <property type="entry name" value="Expressed protein At2g23090/F21P24.15"/>
    <property type="match status" value="1"/>
</dbReference>
<sequence>MGNGQKAQTRRDRNAKEAARKAGNTSQKKTNEAAKTIICEKCRNTFLCTVRKKALEEHASNKHSSTFDQCFPGQETAA</sequence>
<dbReference type="EMBL" id="KZ987819">
    <property type="protein sequence ID" value="RKP14557.1"/>
    <property type="molecule type" value="Genomic_DNA"/>
</dbReference>
<dbReference type="InterPro" id="IPR039438">
    <property type="entry name" value="At2g23090-like_Znf"/>
</dbReference>
<feature type="domain" description="Small EDRK-rich factor-like N-terminal" evidence="2">
    <location>
        <begin position="1"/>
        <end position="35"/>
    </location>
</feature>
<evidence type="ECO:0000256" key="1">
    <source>
        <dbReference type="SAM" id="MobiDB-lite"/>
    </source>
</evidence>
<gene>
    <name evidence="4" type="ORF">BJ684DRAFT_19050</name>
</gene>
<dbReference type="InterPro" id="IPR007513">
    <property type="entry name" value="SERF-like_N"/>
</dbReference>
<organism evidence="4 5">
    <name type="scientific">Piptocephalis cylindrospora</name>
    <dbReference type="NCBI Taxonomy" id="1907219"/>
    <lineage>
        <taxon>Eukaryota</taxon>
        <taxon>Fungi</taxon>
        <taxon>Fungi incertae sedis</taxon>
        <taxon>Zoopagomycota</taxon>
        <taxon>Zoopagomycotina</taxon>
        <taxon>Zoopagomycetes</taxon>
        <taxon>Zoopagales</taxon>
        <taxon>Piptocephalidaceae</taxon>
        <taxon>Piptocephalis</taxon>
    </lineage>
</organism>
<dbReference type="AlphaFoldDB" id="A0A4P9Y697"/>
<evidence type="ECO:0000313" key="5">
    <source>
        <dbReference type="Proteomes" id="UP000267251"/>
    </source>
</evidence>
<feature type="region of interest" description="Disordered" evidence="1">
    <location>
        <begin position="1"/>
        <end position="31"/>
    </location>
</feature>
<evidence type="ECO:0000313" key="4">
    <source>
        <dbReference type="EMBL" id="RKP14557.1"/>
    </source>
</evidence>
<reference evidence="5" key="1">
    <citation type="journal article" date="2018" name="Nat. Microbiol.">
        <title>Leveraging single-cell genomics to expand the fungal tree of life.</title>
        <authorList>
            <person name="Ahrendt S.R."/>
            <person name="Quandt C.A."/>
            <person name="Ciobanu D."/>
            <person name="Clum A."/>
            <person name="Salamov A."/>
            <person name="Andreopoulos B."/>
            <person name="Cheng J.F."/>
            <person name="Woyke T."/>
            <person name="Pelin A."/>
            <person name="Henrissat B."/>
            <person name="Reynolds N.K."/>
            <person name="Benny G.L."/>
            <person name="Smith M.E."/>
            <person name="James T.Y."/>
            <person name="Grigoriev I.V."/>
        </authorList>
    </citation>
    <scope>NUCLEOTIDE SEQUENCE [LARGE SCALE GENOMIC DNA]</scope>
</reference>
<protein>
    <submittedName>
        <fullName evidence="4">At2g23090-like protein</fullName>
    </submittedName>
</protein>